<accession>A0AAE3HHK8</accession>
<keyword evidence="1" id="KW-0805">Transcription regulation</keyword>
<evidence type="ECO:0000313" key="6">
    <source>
        <dbReference type="EMBL" id="MCR1898718.1"/>
    </source>
</evidence>
<evidence type="ECO:0000256" key="2">
    <source>
        <dbReference type="ARBA" id="ARBA00023125"/>
    </source>
</evidence>
<evidence type="ECO:0000313" key="7">
    <source>
        <dbReference type="Proteomes" id="UP001205748"/>
    </source>
</evidence>
<dbReference type="InterPro" id="IPR036390">
    <property type="entry name" value="WH_DNA-bd_sf"/>
</dbReference>
<evidence type="ECO:0000259" key="4">
    <source>
        <dbReference type="PROSITE" id="PS51077"/>
    </source>
</evidence>
<dbReference type="Gene3D" id="3.30.450.40">
    <property type="match status" value="1"/>
</dbReference>
<dbReference type="Proteomes" id="UP001205748">
    <property type="component" value="Unassembled WGS sequence"/>
</dbReference>
<keyword evidence="2" id="KW-0238">DNA-binding</keyword>
<dbReference type="SMART" id="SM00346">
    <property type="entry name" value="HTH_ICLR"/>
    <property type="match status" value="1"/>
</dbReference>
<dbReference type="PANTHER" id="PTHR30136:SF35">
    <property type="entry name" value="HTH-TYPE TRANSCRIPTIONAL REGULATOR RV1719"/>
    <property type="match status" value="1"/>
</dbReference>
<dbReference type="RefSeq" id="WP_257530350.1">
    <property type="nucleotide sequence ID" value="NZ_JANKAS010000005.1"/>
</dbReference>
<evidence type="ECO:0000259" key="5">
    <source>
        <dbReference type="PROSITE" id="PS51078"/>
    </source>
</evidence>
<feature type="domain" description="HTH iclR-type" evidence="4">
    <location>
        <begin position="1"/>
        <end position="65"/>
    </location>
</feature>
<dbReference type="InterPro" id="IPR036388">
    <property type="entry name" value="WH-like_DNA-bd_sf"/>
</dbReference>
<dbReference type="GO" id="GO:0003677">
    <property type="term" value="F:DNA binding"/>
    <property type="evidence" value="ECO:0007669"/>
    <property type="project" value="UniProtKB-KW"/>
</dbReference>
<organism evidence="6 7">
    <name type="scientific">Irregularibacter muris</name>
    <dbReference type="NCBI Taxonomy" id="1796619"/>
    <lineage>
        <taxon>Bacteria</taxon>
        <taxon>Bacillati</taxon>
        <taxon>Bacillota</taxon>
        <taxon>Clostridia</taxon>
        <taxon>Eubacteriales</taxon>
        <taxon>Eubacteriaceae</taxon>
        <taxon>Irregularibacter</taxon>
    </lineage>
</organism>
<dbReference type="SUPFAM" id="SSF55781">
    <property type="entry name" value="GAF domain-like"/>
    <property type="match status" value="1"/>
</dbReference>
<dbReference type="Gene3D" id="1.10.10.10">
    <property type="entry name" value="Winged helix-like DNA-binding domain superfamily/Winged helix DNA-binding domain"/>
    <property type="match status" value="1"/>
</dbReference>
<feature type="domain" description="IclR-ED" evidence="5">
    <location>
        <begin position="66"/>
        <end position="235"/>
    </location>
</feature>
<dbReference type="SUPFAM" id="SSF46785">
    <property type="entry name" value="Winged helix' DNA-binding domain"/>
    <property type="match status" value="1"/>
</dbReference>
<comment type="caution">
    <text evidence="6">The sequence shown here is derived from an EMBL/GenBank/DDBJ whole genome shotgun (WGS) entry which is preliminary data.</text>
</comment>
<dbReference type="InterPro" id="IPR029016">
    <property type="entry name" value="GAF-like_dom_sf"/>
</dbReference>
<dbReference type="EMBL" id="JANKAS010000005">
    <property type="protein sequence ID" value="MCR1898718.1"/>
    <property type="molecule type" value="Genomic_DNA"/>
</dbReference>
<keyword evidence="3" id="KW-0804">Transcription</keyword>
<dbReference type="InterPro" id="IPR050707">
    <property type="entry name" value="HTH_MetabolicPath_Reg"/>
</dbReference>
<dbReference type="Pfam" id="PF01614">
    <property type="entry name" value="IclR_C"/>
    <property type="match status" value="1"/>
</dbReference>
<name>A0AAE3HHK8_9FIRM</name>
<protein>
    <submittedName>
        <fullName evidence="6">IclR family transcriptional regulator</fullName>
    </submittedName>
</protein>
<evidence type="ECO:0000256" key="3">
    <source>
        <dbReference type="ARBA" id="ARBA00023163"/>
    </source>
</evidence>
<dbReference type="PANTHER" id="PTHR30136">
    <property type="entry name" value="HELIX-TURN-HELIX TRANSCRIPTIONAL REGULATOR, ICLR FAMILY"/>
    <property type="match status" value="1"/>
</dbReference>
<proteinExistence type="predicted"/>
<dbReference type="PROSITE" id="PS51077">
    <property type="entry name" value="HTH_ICLR"/>
    <property type="match status" value="1"/>
</dbReference>
<evidence type="ECO:0000256" key="1">
    <source>
        <dbReference type="ARBA" id="ARBA00023015"/>
    </source>
</evidence>
<dbReference type="InterPro" id="IPR014757">
    <property type="entry name" value="Tscrpt_reg_IclR_C"/>
</dbReference>
<dbReference type="AlphaFoldDB" id="A0AAE3HHK8"/>
<keyword evidence="7" id="KW-1185">Reference proteome</keyword>
<dbReference type="GO" id="GO:0003700">
    <property type="term" value="F:DNA-binding transcription factor activity"/>
    <property type="evidence" value="ECO:0007669"/>
    <property type="project" value="TreeGrafter"/>
</dbReference>
<dbReference type="PROSITE" id="PS51078">
    <property type="entry name" value="ICLR_ED"/>
    <property type="match status" value="1"/>
</dbReference>
<gene>
    <name evidence="6" type="ORF">NSA47_06895</name>
</gene>
<reference evidence="6" key="1">
    <citation type="submission" date="2022-07" db="EMBL/GenBank/DDBJ databases">
        <title>Enhanced cultured diversity of the mouse gut microbiota enables custom-made synthetic communities.</title>
        <authorList>
            <person name="Afrizal A."/>
        </authorList>
    </citation>
    <scope>NUCLEOTIDE SEQUENCE</scope>
    <source>
        <strain evidence="6">DSM 28593</strain>
    </source>
</reference>
<sequence>MEVIDKVSEILHLLAPIESRQWWRTTDISRELDIHVSTVHRLLSSLKRHGFVAQDPVNKKYSLGLEFLHYAEAVKEFHIVENMLAQPLEAIYKKTSESCFITIREGTWGRIIDKMDSDKPLRAVEEIGTKRSLHIGAANKAILSFLPLKTKNELLKSLKDKESLERELNQIRKKGYAIDENETILGVMVVAIPFFTEKGNVIASLSVAVPKIRMNAETLGVIIKHLIEISEKYKG</sequence>
<dbReference type="Pfam" id="PF09339">
    <property type="entry name" value="HTH_IclR"/>
    <property type="match status" value="1"/>
</dbReference>
<dbReference type="InterPro" id="IPR005471">
    <property type="entry name" value="Tscrpt_reg_IclR_N"/>
</dbReference>
<dbReference type="GO" id="GO:0045892">
    <property type="term" value="P:negative regulation of DNA-templated transcription"/>
    <property type="evidence" value="ECO:0007669"/>
    <property type="project" value="TreeGrafter"/>
</dbReference>